<proteinExistence type="predicted"/>
<evidence type="ECO:0000313" key="2">
    <source>
        <dbReference type="Proteomes" id="UP000319143"/>
    </source>
</evidence>
<dbReference type="Proteomes" id="UP000319143">
    <property type="component" value="Unassembled WGS sequence"/>
</dbReference>
<sequence>MLRQKLIPLIGLPVSVSTAFNTNMHPEGTRRVIAVSGWMHSPSKTSAWGSRDARDLEKVDEVLIPLHAYFCCVACMVKQHLSLVIHRNVNPYVTYAHRNFDNLRAVSINV</sequence>
<reference evidence="1 2" key="1">
    <citation type="submission" date="2019-02" db="EMBL/GenBank/DDBJ databases">
        <title>Deep-cultivation of Planctomycetes and their phenomic and genomic characterization uncovers novel biology.</title>
        <authorList>
            <person name="Wiegand S."/>
            <person name="Jogler M."/>
            <person name="Boedeker C."/>
            <person name="Pinto D."/>
            <person name="Vollmers J."/>
            <person name="Rivas-Marin E."/>
            <person name="Kohn T."/>
            <person name="Peeters S.H."/>
            <person name="Heuer A."/>
            <person name="Rast P."/>
            <person name="Oberbeckmann S."/>
            <person name="Bunk B."/>
            <person name="Jeske O."/>
            <person name="Meyerdierks A."/>
            <person name="Storesund J.E."/>
            <person name="Kallscheuer N."/>
            <person name="Luecker S."/>
            <person name="Lage O.M."/>
            <person name="Pohl T."/>
            <person name="Merkel B.J."/>
            <person name="Hornburger P."/>
            <person name="Mueller R.-W."/>
            <person name="Bruemmer F."/>
            <person name="Labrenz M."/>
            <person name="Spormann A.M."/>
            <person name="Op Den Camp H."/>
            <person name="Overmann J."/>
            <person name="Amann R."/>
            <person name="Jetten M.S.M."/>
            <person name="Mascher T."/>
            <person name="Medema M.H."/>
            <person name="Devos D.P."/>
            <person name="Kaster A.-K."/>
            <person name="Ovreas L."/>
            <person name="Rohde M."/>
            <person name="Galperin M.Y."/>
            <person name="Jogler C."/>
        </authorList>
    </citation>
    <scope>NUCLEOTIDE SEQUENCE [LARGE SCALE GENOMIC DNA]</scope>
    <source>
        <strain evidence="1 2">Poly41</strain>
    </source>
</reference>
<accession>A0A5C6DPZ7</accession>
<comment type="caution">
    <text evidence="1">The sequence shown here is derived from an EMBL/GenBank/DDBJ whole genome shotgun (WGS) entry which is preliminary data.</text>
</comment>
<protein>
    <submittedName>
        <fullName evidence="1">Uncharacterized protein</fullName>
    </submittedName>
</protein>
<evidence type="ECO:0000313" key="1">
    <source>
        <dbReference type="EMBL" id="TWU38305.1"/>
    </source>
</evidence>
<keyword evidence="2" id="KW-1185">Reference proteome</keyword>
<name>A0A5C6DPZ7_9BACT</name>
<dbReference type="EMBL" id="SJPV01000004">
    <property type="protein sequence ID" value="TWU38305.1"/>
    <property type="molecule type" value="Genomic_DNA"/>
</dbReference>
<organism evidence="1 2">
    <name type="scientific">Novipirellula artificiosorum</name>
    <dbReference type="NCBI Taxonomy" id="2528016"/>
    <lineage>
        <taxon>Bacteria</taxon>
        <taxon>Pseudomonadati</taxon>
        <taxon>Planctomycetota</taxon>
        <taxon>Planctomycetia</taxon>
        <taxon>Pirellulales</taxon>
        <taxon>Pirellulaceae</taxon>
        <taxon>Novipirellula</taxon>
    </lineage>
</organism>
<dbReference type="AlphaFoldDB" id="A0A5C6DPZ7"/>
<gene>
    <name evidence="1" type="ORF">Poly41_27810</name>
</gene>